<comment type="caution">
    <text evidence="1">The sequence shown here is derived from an EMBL/GenBank/DDBJ whole genome shotgun (WGS) entry which is preliminary data.</text>
</comment>
<name>A0A069QF06_HOYLO</name>
<evidence type="ECO:0000313" key="1">
    <source>
        <dbReference type="EMBL" id="KDR51463.1"/>
    </source>
</evidence>
<reference evidence="1 2" key="1">
    <citation type="submission" date="2013-08" db="EMBL/GenBank/DDBJ databases">
        <authorList>
            <person name="Weinstock G."/>
            <person name="Sodergren E."/>
            <person name="Wylie T."/>
            <person name="Fulton L."/>
            <person name="Fulton R."/>
            <person name="Fronick C."/>
            <person name="O'Laughlin M."/>
            <person name="Godfrey J."/>
            <person name="Miner T."/>
            <person name="Herter B."/>
            <person name="Appelbaum E."/>
            <person name="Cordes M."/>
            <person name="Lek S."/>
            <person name="Wollam A."/>
            <person name="Pepin K.H."/>
            <person name="Palsikar V.B."/>
            <person name="Mitreva M."/>
            <person name="Wilson R.K."/>
        </authorList>
    </citation>
    <scope>NUCLEOTIDE SEQUENCE [LARGE SCALE GENOMIC DNA]</scope>
    <source>
        <strain evidence="1 2">ATCC 15930</strain>
    </source>
</reference>
<dbReference type="eggNOG" id="COG3955">
    <property type="taxonomic scope" value="Bacteria"/>
</dbReference>
<dbReference type="InterPro" id="IPR015037">
    <property type="entry name" value="DUF1919"/>
</dbReference>
<dbReference type="SUPFAM" id="SSF142795">
    <property type="entry name" value="CAC2185-like"/>
    <property type="match status" value="1"/>
</dbReference>
<evidence type="ECO:0008006" key="3">
    <source>
        <dbReference type="Google" id="ProtNLM"/>
    </source>
</evidence>
<dbReference type="PATRIC" id="fig|1122985.7.peg.2572"/>
<gene>
    <name evidence="1" type="ORF">HMPREF1991_02484</name>
</gene>
<dbReference type="Pfam" id="PF08942">
    <property type="entry name" value="DUF1919"/>
    <property type="match status" value="1"/>
</dbReference>
<accession>A0A069QF06</accession>
<evidence type="ECO:0000313" key="2">
    <source>
        <dbReference type="Proteomes" id="UP000027442"/>
    </source>
</evidence>
<keyword evidence="2" id="KW-1185">Reference proteome</keyword>
<dbReference type="Proteomes" id="UP000027442">
    <property type="component" value="Unassembled WGS sequence"/>
</dbReference>
<proteinExistence type="predicted"/>
<protein>
    <recommendedName>
        <fullName evidence="3">DUF1919 domain-containing protein</fullName>
    </recommendedName>
</protein>
<dbReference type="InterPro" id="IPR037226">
    <property type="entry name" value="CAC2185-like_sf"/>
</dbReference>
<sequence length="224" mass="26473">MILASFKERIVAHKLGLSNRIMRLPRKMYHIRKSRMNKNNSPTIICNNCVGGVILHDLGLKFNTPTINTLFLSFDDFLYFVEHLKEFTNLDVYEFKQTEYPFPVGIQEHKGHTVRVGFVHYTTFDEGKAAWIKRMKRVNLDNTFVIYESRTISDEELDAFSSIKYPKLILSLTDKSKEQKYAFYEGHQLYENWFPGKVLEYKGFFSLKRYLDDFDYISFLNNGL</sequence>
<organism evidence="1 2">
    <name type="scientific">Hoylesella loescheii DSM 19665 = JCM 12249 = ATCC 15930</name>
    <dbReference type="NCBI Taxonomy" id="1122985"/>
    <lineage>
        <taxon>Bacteria</taxon>
        <taxon>Pseudomonadati</taxon>
        <taxon>Bacteroidota</taxon>
        <taxon>Bacteroidia</taxon>
        <taxon>Bacteroidales</taxon>
        <taxon>Prevotellaceae</taxon>
        <taxon>Hoylesella</taxon>
    </lineage>
</organism>
<dbReference type="AlphaFoldDB" id="A0A069QF06"/>
<dbReference type="HOGENOM" id="CLU_113266_0_0_10"/>
<dbReference type="EMBL" id="JNGW01000106">
    <property type="protein sequence ID" value="KDR51463.1"/>
    <property type="molecule type" value="Genomic_DNA"/>
</dbReference>